<protein>
    <submittedName>
        <fullName evidence="2">Uncharacterized protein</fullName>
    </submittedName>
</protein>
<dbReference type="Proteomes" id="UP000199317">
    <property type="component" value="Unassembled WGS sequence"/>
</dbReference>
<proteinExistence type="predicted"/>
<name>A0A1H0MCQ8_9BURK</name>
<dbReference type="EMBL" id="FNJL01000003">
    <property type="protein sequence ID" value="SDO78115.1"/>
    <property type="molecule type" value="Genomic_DNA"/>
</dbReference>
<feature type="region of interest" description="Disordered" evidence="1">
    <location>
        <begin position="112"/>
        <end position="147"/>
    </location>
</feature>
<accession>A0A1H0MCQ8</accession>
<dbReference type="AlphaFoldDB" id="A0A1H0MCQ8"/>
<gene>
    <name evidence="2" type="ORF">SAMN04489708_103210</name>
</gene>
<evidence type="ECO:0000313" key="2">
    <source>
        <dbReference type="EMBL" id="SDO78115.1"/>
    </source>
</evidence>
<evidence type="ECO:0000313" key="3">
    <source>
        <dbReference type="Proteomes" id="UP000199317"/>
    </source>
</evidence>
<organism evidence="2 3">
    <name type="scientific">Paracidovorax cattleyae</name>
    <dbReference type="NCBI Taxonomy" id="80868"/>
    <lineage>
        <taxon>Bacteria</taxon>
        <taxon>Pseudomonadati</taxon>
        <taxon>Pseudomonadota</taxon>
        <taxon>Betaproteobacteria</taxon>
        <taxon>Burkholderiales</taxon>
        <taxon>Comamonadaceae</taxon>
        <taxon>Paracidovorax</taxon>
    </lineage>
</organism>
<dbReference type="RefSeq" id="WP_244160037.1">
    <property type="nucleotide sequence ID" value="NZ_FNJL01000003.1"/>
</dbReference>
<evidence type="ECO:0000256" key="1">
    <source>
        <dbReference type="SAM" id="MobiDB-lite"/>
    </source>
</evidence>
<keyword evidence="3" id="KW-1185">Reference proteome</keyword>
<sequence length="279" mass="30654">MTLKALAHSAHQSLQETAGHNARHSHVYELLAAAFGYRSWASLRADALLADQDVGQGPEATAVPQIAGRALQLQYGQTEALAMADALGQFIADWRLGLVRWAALAPLLPMSPSSADRGGDAGDEEHDEGSDDWDDAPRPSSRGAVHPPREHYLASGLLLDSLEHAATTDPRAHLMLAALHRCSKPNPYLYEESLMGRQLSASERGWVEDYLRLAPRHQRYEMHLKAAAEAGVRAAALEYGTVFERPEFIALAERLDGEVDPEQMARVATSLELRARWLR</sequence>
<feature type="compositionally biased region" description="Acidic residues" evidence="1">
    <location>
        <begin position="121"/>
        <end position="134"/>
    </location>
</feature>
<reference evidence="3" key="1">
    <citation type="submission" date="2016-10" db="EMBL/GenBank/DDBJ databases">
        <authorList>
            <person name="Varghese N."/>
            <person name="Submissions S."/>
        </authorList>
    </citation>
    <scope>NUCLEOTIDE SEQUENCE [LARGE SCALE GENOMIC DNA]</scope>
    <source>
        <strain evidence="3">DSM 17101</strain>
    </source>
</reference>